<name>A0ABU1AY47_9BACT</name>
<dbReference type="Proteomes" id="UP001225316">
    <property type="component" value="Unassembled WGS sequence"/>
</dbReference>
<feature type="domain" description="RNA polymerase sigma-70 region 2" evidence="5">
    <location>
        <begin position="23"/>
        <end position="89"/>
    </location>
</feature>
<dbReference type="Gene3D" id="1.10.10.10">
    <property type="entry name" value="Winged helix-like DNA-binding domain superfamily/Winged helix DNA-binding domain"/>
    <property type="match status" value="1"/>
</dbReference>
<comment type="similarity">
    <text evidence="1">Belongs to the sigma-70 factor family. ECF subfamily.</text>
</comment>
<keyword evidence="2" id="KW-0805">Transcription regulation</keyword>
<keyword evidence="8" id="KW-1185">Reference proteome</keyword>
<feature type="domain" description="RNA polymerase sigma factor 70 region 4 type 2" evidence="6">
    <location>
        <begin position="119"/>
        <end position="168"/>
    </location>
</feature>
<dbReference type="InterPro" id="IPR013325">
    <property type="entry name" value="RNA_pol_sigma_r2"/>
</dbReference>
<dbReference type="Pfam" id="PF04542">
    <property type="entry name" value="Sigma70_r2"/>
    <property type="match status" value="1"/>
</dbReference>
<sequence length="186" mass="21347">MKPQTLTYAHDGQVLADHFEQIVSDYQPSLYRFAYSLAKSTHEADDIVQQTFYIYASKGSSLRDPSKIKSWLFTTLYREFLRRKRDRNRLESRDPEILEAIAGSTETDVHRRLDAQLAVEALQEVDPTYRAPLALFYLNDLSYQEIANSLSIPIGTVMSRLSRGKSRLREVFQQKTSSAACFSHSS</sequence>
<evidence type="ECO:0000256" key="2">
    <source>
        <dbReference type="ARBA" id="ARBA00023015"/>
    </source>
</evidence>
<evidence type="ECO:0000256" key="1">
    <source>
        <dbReference type="ARBA" id="ARBA00010641"/>
    </source>
</evidence>
<protein>
    <submittedName>
        <fullName evidence="7">Sigma-70 family RNA polymerase sigma factor</fullName>
    </submittedName>
</protein>
<dbReference type="EMBL" id="JARXHW010000051">
    <property type="protein sequence ID" value="MDQ8209085.1"/>
    <property type="molecule type" value="Genomic_DNA"/>
</dbReference>
<accession>A0ABU1AY47</accession>
<organism evidence="7 8">
    <name type="scientific">Thalassobacterium maritimum</name>
    <dbReference type="NCBI Taxonomy" id="3041265"/>
    <lineage>
        <taxon>Bacteria</taxon>
        <taxon>Pseudomonadati</taxon>
        <taxon>Verrucomicrobiota</taxon>
        <taxon>Opitutia</taxon>
        <taxon>Puniceicoccales</taxon>
        <taxon>Coraliomargaritaceae</taxon>
        <taxon>Thalassobacterium</taxon>
    </lineage>
</organism>
<evidence type="ECO:0000313" key="7">
    <source>
        <dbReference type="EMBL" id="MDQ8209085.1"/>
    </source>
</evidence>
<reference evidence="7 8" key="1">
    <citation type="submission" date="2023-04" db="EMBL/GenBank/DDBJ databases">
        <title>A novel bacteria isolated from coastal sediment.</title>
        <authorList>
            <person name="Liu X.-J."/>
            <person name="Du Z.-J."/>
        </authorList>
    </citation>
    <scope>NUCLEOTIDE SEQUENCE [LARGE SCALE GENOMIC DNA]</scope>
    <source>
        <strain evidence="7 8">SDUM461003</strain>
    </source>
</reference>
<dbReference type="InterPro" id="IPR014284">
    <property type="entry name" value="RNA_pol_sigma-70_dom"/>
</dbReference>
<dbReference type="CDD" id="cd06171">
    <property type="entry name" value="Sigma70_r4"/>
    <property type="match status" value="1"/>
</dbReference>
<dbReference type="PANTHER" id="PTHR43133:SF51">
    <property type="entry name" value="RNA POLYMERASE SIGMA FACTOR"/>
    <property type="match status" value="1"/>
</dbReference>
<dbReference type="SUPFAM" id="SSF88659">
    <property type="entry name" value="Sigma3 and sigma4 domains of RNA polymerase sigma factors"/>
    <property type="match status" value="1"/>
</dbReference>
<dbReference type="InterPro" id="IPR036388">
    <property type="entry name" value="WH-like_DNA-bd_sf"/>
</dbReference>
<dbReference type="Pfam" id="PF08281">
    <property type="entry name" value="Sigma70_r4_2"/>
    <property type="match status" value="1"/>
</dbReference>
<dbReference type="RefSeq" id="WP_308951875.1">
    <property type="nucleotide sequence ID" value="NZ_JARXHW010000051.1"/>
</dbReference>
<evidence type="ECO:0000256" key="3">
    <source>
        <dbReference type="ARBA" id="ARBA00023082"/>
    </source>
</evidence>
<dbReference type="Gene3D" id="1.10.1740.10">
    <property type="match status" value="1"/>
</dbReference>
<keyword evidence="3" id="KW-0731">Sigma factor</keyword>
<dbReference type="SUPFAM" id="SSF88946">
    <property type="entry name" value="Sigma2 domain of RNA polymerase sigma factors"/>
    <property type="match status" value="1"/>
</dbReference>
<gene>
    <name evidence="7" type="ORF">QEH52_16285</name>
</gene>
<dbReference type="InterPro" id="IPR039425">
    <property type="entry name" value="RNA_pol_sigma-70-like"/>
</dbReference>
<evidence type="ECO:0000313" key="8">
    <source>
        <dbReference type="Proteomes" id="UP001225316"/>
    </source>
</evidence>
<dbReference type="InterPro" id="IPR013324">
    <property type="entry name" value="RNA_pol_sigma_r3/r4-like"/>
</dbReference>
<keyword evidence="4" id="KW-0804">Transcription</keyword>
<comment type="caution">
    <text evidence="7">The sequence shown here is derived from an EMBL/GenBank/DDBJ whole genome shotgun (WGS) entry which is preliminary data.</text>
</comment>
<dbReference type="PANTHER" id="PTHR43133">
    <property type="entry name" value="RNA POLYMERASE ECF-TYPE SIGMA FACTO"/>
    <property type="match status" value="1"/>
</dbReference>
<evidence type="ECO:0000259" key="6">
    <source>
        <dbReference type="Pfam" id="PF08281"/>
    </source>
</evidence>
<proteinExistence type="inferred from homology"/>
<evidence type="ECO:0000256" key="4">
    <source>
        <dbReference type="ARBA" id="ARBA00023163"/>
    </source>
</evidence>
<evidence type="ECO:0000259" key="5">
    <source>
        <dbReference type="Pfam" id="PF04542"/>
    </source>
</evidence>
<dbReference type="InterPro" id="IPR007627">
    <property type="entry name" value="RNA_pol_sigma70_r2"/>
</dbReference>
<dbReference type="InterPro" id="IPR013249">
    <property type="entry name" value="RNA_pol_sigma70_r4_t2"/>
</dbReference>
<dbReference type="NCBIfam" id="TIGR02937">
    <property type="entry name" value="sigma70-ECF"/>
    <property type="match status" value="1"/>
</dbReference>